<dbReference type="EMBL" id="FNAD01000013">
    <property type="protein sequence ID" value="SDE11820.1"/>
    <property type="molecule type" value="Genomic_DNA"/>
</dbReference>
<organism evidence="1 2">
    <name type="scientific">Glycomyces harbinensis</name>
    <dbReference type="NCBI Taxonomy" id="58114"/>
    <lineage>
        <taxon>Bacteria</taxon>
        <taxon>Bacillati</taxon>
        <taxon>Actinomycetota</taxon>
        <taxon>Actinomycetes</taxon>
        <taxon>Glycomycetales</taxon>
        <taxon>Glycomycetaceae</taxon>
        <taxon>Glycomyces</taxon>
    </lineage>
</organism>
<proteinExistence type="predicted"/>
<dbReference type="Proteomes" id="UP000198949">
    <property type="component" value="Unassembled WGS sequence"/>
</dbReference>
<dbReference type="RefSeq" id="WP_091038931.1">
    <property type="nucleotide sequence ID" value="NZ_FNAD01000013.1"/>
</dbReference>
<dbReference type="OrthoDB" id="4424518at2"/>
<keyword evidence="2" id="KW-1185">Reference proteome</keyword>
<sequence length="213" mass="21793">MDPFIVKLSVKKFLAVAGIGLVGLTGLTACTGGSGEDAETGTETEAEAEETAEAAPVVVECDYTPVDAAPEAGLNIDAPLEMCTPGMVDTWDVAVTAVEADATETILGADASNAAPAAGSQYFMITLTGTNKGDAAAAPTDLLVGARNEAFTFQSPCGIVPNDLLDVAEIAPGESFTANKCVTIESDKVEGAIIEMALLNSWEAEVYTYFASA</sequence>
<dbReference type="PROSITE" id="PS51257">
    <property type="entry name" value="PROKAR_LIPOPROTEIN"/>
    <property type="match status" value="1"/>
</dbReference>
<gene>
    <name evidence="1" type="ORF">SAMN05216270_11331</name>
</gene>
<evidence type="ECO:0000313" key="2">
    <source>
        <dbReference type="Proteomes" id="UP000198949"/>
    </source>
</evidence>
<name>A0A1G7AAP0_9ACTN</name>
<protein>
    <recommendedName>
        <fullName evidence="3">DUF4352 domain-containing protein</fullName>
    </recommendedName>
</protein>
<dbReference type="AlphaFoldDB" id="A0A1G7AAP0"/>
<evidence type="ECO:0000313" key="1">
    <source>
        <dbReference type="EMBL" id="SDE11820.1"/>
    </source>
</evidence>
<accession>A0A1G7AAP0</accession>
<evidence type="ECO:0008006" key="3">
    <source>
        <dbReference type="Google" id="ProtNLM"/>
    </source>
</evidence>
<reference evidence="2" key="1">
    <citation type="submission" date="2016-10" db="EMBL/GenBank/DDBJ databases">
        <authorList>
            <person name="Varghese N."/>
            <person name="Submissions S."/>
        </authorList>
    </citation>
    <scope>NUCLEOTIDE SEQUENCE [LARGE SCALE GENOMIC DNA]</scope>
    <source>
        <strain evidence="2">CGMCC 4.3516</strain>
    </source>
</reference>